<feature type="transmembrane region" description="Helical" evidence="9">
    <location>
        <begin position="282"/>
        <end position="302"/>
    </location>
</feature>
<dbReference type="PROSITE" id="PS50109">
    <property type="entry name" value="HIS_KIN"/>
    <property type="match status" value="1"/>
</dbReference>
<keyword evidence="7" id="KW-0067">ATP-binding</keyword>
<evidence type="ECO:0000256" key="6">
    <source>
        <dbReference type="ARBA" id="ARBA00022777"/>
    </source>
</evidence>
<proteinExistence type="predicted"/>
<dbReference type="RefSeq" id="WP_317980264.1">
    <property type="nucleotide sequence ID" value="NZ_BTCL01000008.1"/>
</dbReference>
<dbReference type="EC" id="2.7.13.3" evidence="2"/>
<comment type="catalytic activity">
    <reaction evidence="1">
        <text>ATP + protein L-histidine = ADP + protein N-phospho-L-histidine.</text>
        <dbReference type="EC" id="2.7.13.3"/>
    </reaction>
</comment>
<evidence type="ECO:0000256" key="2">
    <source>
        <dbReference type="ARBA" id="ARBA00012438"/>
    </source>
</evidence>
<evidence type="ECO:0000256" key="7">
    <source>
        <dbReference type="ARBA" id="ARBA00022840"/>
    </source>
</evidence>
<evidence type="ECO:0000256" key="4">
    <source>
        <dbReference type="ARBA" id="ARBA00022679"/>
    </source>
</evidence>
<organism evidence="11 12">
    <name type="scientific">Paenibacillus glycanilyticus</name>
    <dbReference type="NCBI Taxonomy" id="126569"/>
    <lineage>
        <taxon>Bacteria</taxon>
        <taxon>Bacillati</taxon>
        <taxon>Bacillota</taxon>
        <taxon>Bacilli</taxon>
        <taxon>Bacillales</taxon>
        <taxon>Paenibacillaceae</taxon>
        <taxon>Paenibacillus</taxon>
    </lineage>
</organism>
<comment type="caution">
    <text evidence="11">The sequence shown here is derived from an EMBL/GenBank/DDBJ whole genome shotgun (WGS) entry which is preliminary data.</text>
</comment>
<dbReference type="SUPFAM" id="SSF47384">
    <property type="entry name" value="Homodimeric domain of signal transducing histidine kinase"/>
    <property type="match status" value="1"/>
</dbReference>
<evidence type="ECO:0000313" key="12">
    <source>
        <dbReference type="Proteomes" id="UP001285921"/>
    </source>
</evidence>
<evidence type="ECO:0000313" key="11">
    <source>
        <dbReference type="EMBL" id="GMK45594.1"/>
    </source>
</evidence>
<feature type="transmembrane region" description="Helical" evidence="9">
    <location>
        <begin position="314"/>
        <end position="335"/>
    </location>
</feature>
<feature type="transmembrane region" description="Helical" evidence="9">
    <location>
        <begin position="211"/>
        <end position="232"/>
    </location>
</feature>
<name>A0ABQ6NLF2_9BACL</name>
<keyword evidence="9" id="KW-0812">Transmembrane</keyword>
<keyword evidence="9" id="KW-1133">Transmembrane helix</keyword>
<evidence type="ECO:0000256" key="5">
    <source>
        <dbReference type="ARBA" id="ARBA00022741"/>
    </source>
</evidence>
<reference evidence="11 12" key="1">
    <citation type="submission" date="2023-05" db="EMBL/GenBank/DDBJ databases">
        <title>Draft genome of Paenibacillus sp. CCS26.</title>
        <authorList>
            <person name="Akita H."/>
            <person name="Shinto Y."/>
            <person name="Kimura Z."/>
        </authorList>
    </citation>
    <scope>NUCLEOTIDE SEQUENCE [LARGE SCALE GENOMIC DNA]</scope>
    <source>
        <strain evidence="11 12">CCS26</strain>
    </source>
</reference>
<dbReference type="InterPro" id="IPR003594">
    <property type="entry name" value="HATPase_dom"/>
</dbReference>
<keyword evidence="6" id="KW-0418">Kinase</keyword>
<dbReference type="Pfam" id="PF02518">
    <property type="entry name" value="HATPase_c"/>
    <property type="match status" value="1"/>
</dbReference>
<dbReference type="InterPro" id="IPR036890">
    <property type="entry name" value="HATPase_C_sf"/>
</dbReference>
<keyword evidence="3" id="KW-0597">Phosphoprotein</keyword>
<dbReference type="InterPro" id="IPR004358">
    <property type="entry name" value="Sig_transdc_His_kin-like_C"/>
</dbReference>
<keyword evidence="9" id="KW-0472">Membrane</keyword>
<keyword evidence="4" id="KW-0808">Transferase</keyword>
<evidence type="ECO:0000256" key="1">
    <source>
        <dbReference type="ARBA" id="ARBA00000085"/>
    </source>
</evidence>
<dbReference type="Gene3D" id="1.10.287.130">
    <property type="match status" value="1"/>
</dbReference>
<dbReference type="PRINTS" id="PR00344">
    <property type="entry name" value="BCTRLSENSOR"/>
</dbReference>
<dbReference type="EMBL" id="BTCL01000008">
    <property type="protein sequence ID" value="GMK45594.1"/>
    <property type="molecule type" value="Genomic_DNA"/>
</dbReference>
<dbReference type="InterPro" id="IPR005467">
    <property type="entry name" value="His_kinase_dom"/>
</dbReference>
<evidence type="ECO:0000256" key="8">
    <source>
        <dbReference type="ARBA" id="ARBA00023012"/>
    </source>
</evidence>
<dbReference type="SMART" id="SM00388">
    <property type="entry name" value="HisKA"/>
    <property type="match status" value="1"/>
</dbReference>
<dbReference type="CDD" id="cd00082">
    <property type="entry name" value="HisKA"/>
    <property type="match status" value="1"/>
</dbReference>
<dbReference type="InterPro" id="IPR003661">
    <property type="entry name" value="HisK_dim/P_dom"/>
</dbReference>
<evidence type="ECO:0000256" key="9">
    <source>
        <dbReference type="SAM" id="Phobius"/>
    </source>
</evidence>
<dbReference type="PANTHER" id="PTHR43065:SF46">
    <property type="entry name" value="C4-DICARBOXYLATE TRANSPORT SENSOR PROTEIN DCTB"/>
    <property type="match status" value="1"/>
</dbReference>
<dbReference type="InterPro" id="IPR036097">
    <property type="entry name" value="HisK_dim/P_sf"/>
</dbReference>
<dbReference type="SUPFAM" id="SSF55874">
    <property type="entry name" value="ATPase domain of HSP90 chaperone/DNA topoisomerase II/histidine kinase"/>
    <property type="match status" value="1"/>
</dbReference>
<dbReference type="Proteomes" id="UP001285921">
    <property type="component" value="Unassembled WGS sequence"/>
</dbReference>
<accession>A0ABQ6NLF2</accession>
<keyword evidence="12" id="KW-1185">Reference proteome</keyword>
<keyword evidence="5" id="KW-0547">Nucleotide-binding</keyword>
<dbReference type="SMART" id="SM00387">
    <property type="entry name" value="HATPase_c"/>
    <property type="match status" value="1"/>
</dbReference>
<feature type="domain" description="Histidine kinase" evidence="10">
    <location>
        <begin position="428"/>
        <end position="633"/>
    </location>
</feature>
<evidence type="ECO:0000259" key="10">
    <source>
        <dbReference type="PROSITE" id="PS50109"/>
    </source>
</evidence>
<keyword evidence="8" id="KW-0902">Two-component regulatory system</keyword>
<feature type="transmembrane region" description="Helical" evidence="9">
    <location>
        <begin position="252"/>
        <end position="270"/>
    </location>
</feature>
<protein>
    <recommendedName>
        <fullName evidence="2">histidine kinase</fullName>
        <ecNumber evidence="2">2.7.13.3</ecNumber>
    </recommendedName>
</protein>
<evidence type="ECO:0000256" key="3">
    <source>
        <dbReference type="ARBA" id="ARBA00022553"/>
    </source>
</evidence>
<dbReference type="Pfam" id="PF00512">
    <property type="entry name" value="HisKA"/>
    <property type="match status" value="1"/>
</dbReference>
<feature type="transmembrane region" description="Helical" evidence="9">
    <location>
        <begin position="342"/>
        <end position="364"/>
    </location>
</feature>
<dbReference type="Gene3D" id="3.30.565.10">
    <property type="entry name" value="Histidine kinase-like ATPase, C-terminal domain"/>
    <property type="match status" value="1"/>
</dbReference>
<feature type="transmembrane region" description="Helical" evidence="9">
    <location>
        <begin position="370"/>
        <end position="389"/>
    </location>
</feature>
<sequence>MRSTILLITGIIVLVICSVYQIQHVSSIEKPQQNYSVIKEWDYQWLYKPKESYQPAWIAEGDPTKWQHADTEQPMQKRAAGADALILRITLPSLDWNTPGIWIKRAYGTAVSVALEHREGLLYNMERSYPYDVNYTLLPLSDATKGNHLLILLRLSDERQSLEPEMVIGDYNQMLPEYERYGLIELVYGGSFMFIALIMMTCLFFLKREQIVLWMSLCLIILCLGEIILAYSPALYHHYYAYGKPFLDLFDLALFLLTPALAVFFEQTLGPGIHGIIKKFRIVLIPVTVFVIVLWALGKTIVPGISLSLLQVVPLTFIAAIQFLILTVHAIGYAWKGNRDAIMISVGYSVFCSVFISEIIIYFRDETYHLIYWKWGLLAFLLSLIAVMGRQFSRNHDQLVKYSKELEMFNREIQRAEKMELISHLAASIAHEVRNPLQVTRGFIQLVGEKAVNKEKQFLQLAVQELDRASSIITEFLTFAKPHLEDIKTLNISEELNQIQDIISPLAAMQSTRLEVIAEPDLYVLGSAEKFKQAIINMIKNSLEAISSFDGAVSILANKEDNEVLIRVIDNGEGIDPEKLSKLGEPYFSNKSKGTGLGLMVTFRIIEAMEGSIRFSSTKGVGTEAVIRLPSVSTNPSETPFPES</sequence>
<feature type="transmembrane region" description="Helical" evidence="9">
    <location>
        <begin position="186"/>
        <end position="206"/>
    </location>
</feature>
<gene>
    <name evidence="11" type="ORF">PghCCS26_27220</name>
</gene>
<dbReference type="PANTHER" id="PTHR43065">
    <property type="entry name" value="SENSOR HISTIDINE KINASE"/>
    <property type="match status" value="1"/>
</dbReference>